<name>A0AAN6HBI5_9PEZI</name>
<dbReference type="PANTHER" id="PTHR36206">
    <property type="entry name" value="ASPERCRYPTIN BIOSYNTHESIS CLUSTER-SPECIFIC TRANSCRIPTION REGULATOR ATNN-RELATED"/>
    <property type="match status" value="1"/>
</dbReference>
<dbReference type="AlphaFoldDB" id="A0AAN6HBI5"/>
<dbReference type="GO" id="GO:0003677">
    <property type="term" value="F:DNA binding"/>
    <property type="evidence" value="ECO:0007669"/>
    <property type="project" value="UniProtKB-KW"/>
</dbReference>
<evidence type="ECO:0000256" key="2">
    <source>
        <dbReference type="ARBA" id="ARBA00022833"/>
    </source>
</evidence>
<evidence type="ECO:0000256" key="3">
    <source>
        <dbReference type="ARBA" id="ARBA00023015"/>
    </source>
</evidence>
<dbReference type="Pfam" id="PF00172">
    <property type="entry name" value="Zn_clus"/>
    <property type="match status" value="1"/>
</dbReference>
<feature type="domain" description="Zn(2)-C6 fungal-type" evidence="8">
    <location>
        <begin position="59"/>
        <end position="86"/>
    </location>
</feature>
<dbReference type="InterPro" id="IPR001138">
    <property type="entry name" value="Zn2Cys6_DnaBD"/>
</dbReference>
<dbReference type="EMBL" id="JAUJLE010000282">
    <property type="protein sequence ID" value="KAK0963111.1"/>
    <property type="molecule type" value="Genomic_DNA"/>
</dbReference>
<comment type="caution">
    <text evidence="9">The sequence shown here is derived from an EMBL/GenBank/DDBJ whole genome shotgun (WGS) entry which is preliminary data.</text>
</comment>
<evidence type="ECO:0000256" key="5">
    <source>
        <dbReference type="ARBA" id="ARBA00023163"/>
    </source>
</evidence>
<evidence type="ECO:0000256" key="1">
    <source>
        <dbReference type="ARBA" id="ARBA00022723"/>
    </source>
</evidence>
<evidence type="ECO:0000313" key="10">
    <source>
        <dbReference type="Proteomes" id="UP001175353"/>
    </source>
</evidence>
<reference evidence="9" key="1">
    <citation type="submission" date="2023-06" db="EMBL/GenBank/DDBJ databases">
        <title>Black Yeasts Isolated from many extreme environments.</title>
        <authorList>
            <person name="Coleine C."/>
            <person name="Stajich J.E."/>
            <person name="Selbmann L."/>
        </authorList>
    </citation>
    <scope>NUCLEOTIDE SEQUENCE</scope>
    <source>
        <strain evidence="9">CCFEE 5200</strain>
    </source>
</reference>
<dbReference type="InterPro" id="IPR052360">
    <property type="entry name" value="Transcr_Regulatory_Proteins"/>
</dbReference>
<accession>A0AAN6HBI5</accession>
<dbReference type="InterPro" id="IPR036864">
    <property type="entry name" value="Zn2-C6_fun-type_DNA-bd_sf"/>
</dbReference>
<keyword evidence="4" id="KW-0238">DNA-binding</keyword>
<evidence type="ECO:0000313" key="9">
    <source>
        <dbReference type="EMBL" id="KAK0963111.1"/>
    </source>
</evidence>
<keyword evidence="1" id="KW-0479">Metal-binding</keyword>
<keyword evidence="3" id="KW-0805">Transcription regulation</keyword>
<gene>
    <name evidence="9" type="ORF">LTR91_019145</name>
</gene>
<protein>
    <recommendedName>
        <fullName evidence="8">Zn(2)-C6 fungal-type domain-containing protein</fullName>
    </recommendedName>
</protein>
<keyword evidence="6" id="KW-0539">Nucleus</keyword>
<feature type="region of interest" description="Disordered" evidence="7">
    <location>
        <begin position="38"/>
        <end position="60"/>
    </location>
</feature>
<dbReference type="Proteomes" id="UP001175353">
    <property type="component" value="Unassembled WGS sequence"/>
</dbReference>
<evidence type="ECO:0000256" key="7">
    <source>
        <dbReference type="SAM" id="MobiDB-lite"/>
    </source>
</evidence>
<dbReference type="CDD" id="cd00067">
    <property type="entry name" value="GAL4"/>
    <property type="match status" value="1"/>
</dbReference>
<organism evidence="9 10">
    <name type="scientific">Friedmanniomyces endolithicus</name>
    <dbReference type="NCBI Taxonomy" id="329885"/>
    <lineage>
        <taxon>Eukaryota</taxon>
        <taxon>Fungi</taxon>
        <taxon>Dikarya</taxon>
        <taxon>Ascomycota</taxon>
        <taxon>Pezizomycotina</taxon>
        <taxon>Dothideomycetes</taxon>
        <taxon>Dothideomycetidae</taxon>
        <taxon>Mycosphaerellales</taxon>
        <taxon>Teratosphaeriaceae</taxon>
        <taxon>Friedmanniomyces</taxon>
    </lineage>
</organism>
<dbReference type="Gene3D" id="4.10.240.10">
    <property type="entry name" value="Zn(2)-C6 fungal-type DNA-binding domain"/>
    <property type="match status" value="1"/>
</dbReference>
<evidence type="ECO:0000256" key="4">
    <source>
        <dbReference type="ARBA" id="ARBA00023125"/>
    </source>
</evidence>
<keyword evidence="10" id="KW-1185">Reference proteome</keyword>
<sequence length="572" mass="62757">MIHTPCPIRLTAAHEAFKGDSLARVLTRNSHSPLALARCADTGTRRNGRSNANARGPTRHLKCDEQKPTCRHCQAGKWLCEYIESVPRQRSPLSAYTHGARALSTYQPTLTVSDNVKEQRSFHYFHICVAQETFGSVQTDPWYELVLQASQSVPVVQHAVFALGFLLQAREADARARLLTCATTSHVSEGLMRSSLLQYTKAMSLLSSETSCSQASQRSALIVCPLFVWIEILNRRLDAALQHLKGGLGILNSFNSARSESKIASSLRDMYTRLHAQARLHGSPTSDFNTQAVNVRVGGPGTLSGPFVDLAEARRYLDSIAEALYLEVRNIHTSTGNSKIERSSSDGTAGEDDSSLLEMLRISLTKWHARFVTLTNDSTSGRPSHASSAEAMLLLQHLSLNMIIEGVLCKSEMAYDQHTATFERMLSLAERILRTNRPSGLAVLPLDSGVIAPLFMIALKCRDVLLRWRAVALLELAPEQECMWRRDDVLAFARWKLGKEGHDKPSTGDGLHSKAVPLAEAARSHSERSSTQLVGGRAVTVLHFKVGDSAADGSSAFESEITDLSADMGDIL</sequence>
<keyword evidence="2" id="KW-0862">Zinc</keyword>
<dbReference type="SUPFAM" id="SSF57701">
    <property type="entry name" value="Zn2/Cys6 DNA-binding domain"/>
    <property type="match status" value="1"/>
</dbReference>
<proteinExistence type="predicted"/>
<dbReference type="GO" id="GO:0000981">
    <property type="term" value="F:DNA-binding transcription factor activity, RNA polymerase II-specific"/>
    <property type="evidence" value="ECO:0007669"/>
    <property type="project" value="InterPro"/>
</dbReference>
<dbReference type="GO" id="GO:0008270">
    <property type="term" value="F:zinc ion binding"/>
    <property type="evidence" value="ECO:0007669"/>
    <property type="project" value="InterPro"/>
</dbReference>
<evidence type="ECO:0000259" key="8">
    <source>
        <dbReference type="Pfam" id="PF00172"/>
    </source>
</evidence>
<keyword evidence="5" id="KW-0804">Transcription</keyword>
<dbReference type="PANTHER" id="PTHR36206:SF12">
    <property type="entry name" value="ASPERCRYPTIN BIOSYNTHESIS CLUSTER-SPECIFIC TRANSCRIPTION REGULATOR ATNN-RELATED"/>
    <property type="match status" value="1"/>
</dbReference>
<evidence type="ECO:0000256" key="6">
    <source>
        <dbReference type="ARBA" id="ARBA00023242"/>
    </source>
</evidence>